<evidence type="ECO:0000313" key="2">
    <source>
        <dbReference type="Proteomes" id="UP000791080"/>
    </source>
</evidence>
<sequence>MPFPAREPTFLPLTVAAARTAADSLNEPPTRSSARVVWRRAEEANLAAADCWASLLAGCHSPARRGLAPRLLALSEATSTYAGRQWWMSTGSVHRRRVTDAELRIVDAVREGDGAEFAEAFVGYDQAVATVVVAVQTRLGSPTG</sequence>
<evidence type="ECO:0000313" key="1">
    <source>
        <dbReference type="EMBL" id="MCP2332336.1"/>
    </source>
</evidence>
<evidence type="ECO:0008006" key="3">
    <source>
        <dbReference type="Google" id="ProtNLM"/>
    </source>
</evidence>
<gene>
    <name evidence="1" type="ORF">G443_002606</name>
</gene>
<keyword evidence="2" id="KW-1185">Reference proteome</keyword>
<reference evidence="1 2" key="1">
    <citation type="submission" date="2013-07" db="EMBL/GenBank/DDBJ databases">
        <authorList>
            <consortium name="DOE Joint Genome Institute"/>
            <person name="Reeve W."/>
            <person name="Huntemann M."/>
            <person name="Han J."/>
            <person name="Chen A."/>
            <person name="Kyrpides N."/>
            <person name="Mavromatis K."/>
            <person name="Markowitz V."/>
            <person name="Palaniappan K."/>
            <person name="Ivanova N."/>
            <person name="Schaumberg A."/>
            <person name="Pati A."/>
            <person name="Liolios K."/>
            <person name="Nordberg H.P."/>
            <person name="Cantor M.N."/>
            <person name="Hua S.X."/>
            <person name="Woyke T."/>
        </authorList>
    </citation>
    <scope>NUCLEOTIDE SEQUENCE [LARGE SCALE GENOMIC DNA]</scope>
    <source>
        <strain evidence="1 2">DSM 43889</strain>
    </source>
</reference>
<protein>
    <recommendedName>
        <fullName evidence="3">Sugar ABC transporter substrate-binding protein</fullName>
    </recommendedName>
</protein>
<dbReference type="EMBL" id="AUBJ02000001">
    <property type="protein sequence ID" value="MCP2332336.1"/>
    <property type="molecule type" value="Genomic_DNA"/>
</dbReference>
<accession>A0ABT1JKS7</accession>
<reference evidence="1 2" key="2">
    <citation type="submission" date="2022-06" db="EMBL/GenBank/DDBJ databases">
        <title>Genomic Encyclopedia of Type Strains, Phase I: the one thousand microbial genomes (KMG-I) project.</title>
        <authorList>
            <person name="Kyrpides N."/>
        </authorList>
    </citation>
    <scope>NUCLEOTIDE SEQUENCE [LARGE SCALE GENOMIC DNA]</scope>
    <source>
        <strain evidence="1 2">DSM 43889</strain>
    </source>
</reference>
<proteinExistence type="predicted"/>
<name>A0ABT1JKS7_ACTCY</name>
<organism evidence="1 2">
    <name type="scientific">Actinoalloteichus caeruleus DSM 43889</name>
    <dbReference type="NCBI Taxonomy" id="1120930"/>
    <lineage>
        <taxon>Bacteria</taxon>
        <taxon>Bacillati</taxon>
        <taxon>Actinomycetota</taxon>
        <taxon>Actinomycetes</taxon>
        <taxon>Pseudonocardiales</taxon>
        <taxon>Pseudonocardiaceae</taxon>
        <taxon>Actinoalloteichus</taxon>
        <taxon>Actinoalloteichus cyanogriseus</taxon>
    </lineage>
</organism>
<comment type="caution">
    <text evidence="1">The sequence shown here is derived from an EMBL/GenBank/DDBJ whole genome shotgun (WGS) entry which is preliminary data.</text>
</comment>
<dbReference type="Proteomes" id="UP000791080">
    <property type="component" value="Unassembled WGS sequence"/>
</dbReference>